<dbReference type="GO" id="GO:0004715">
    <property type="term" value="F:non-membrane spanning protein tyrosine kinase activity"/>
    <property type="evidence" value="ECO:0007669"/>
    <property type="project" value="UniProtKB-EC"/>
</dbReference>
<dbReference type="PANTHER" id="PTHR32309:SF13">
    <property type="entry name" value="FERRIC ENTEROBACTIN TRANSPORT PROTEIN FEPE"/>
    <property type="match status" value="1"/>
</dbReference>
<dbReference type="PANTHER" id="PTHR32309">
    <property type="entry name" value="TYROSINE-PROTEIN KINASE"/>
    <property type="match status" value="1"/>
</dbReference>
<gene>
    <name evidence="10" type="ORF">EV209_3068</name>
</gene>
<evidence type="ECO:0000313" key="11">
    <source>
        <dbReference type="Proteomes" id="UP000292927"/>
    </source>
</evidence>
<comment type="catalytic activity">
    <reaction evidence="8">
        <text>L-tyrosyl-[protein] + ATP = O-phospho-L-tyrosyl-[protein] + ADP + H(+)</text>
        <dbReference type="Rhea" id="RHEA:10596"/>
        <dbReference type="Rhea" id="RHEA-COMP:10136"/>
        <dbReference type="Rhea" id="RHEA-COMP:20101"/>
        <dbReference type="ChEBI" id="CHEBI:15378"/>
        <dbReference type="ChEBI" id="CHEBI:30616"/>
        <dbReference type="ChEBI" id="CHEBI:46858"/>
        <dbReference type="ChEBI" id="CHEBI:61978"/>
        <dbReference type="ChEBI" id="CHEBI:456216"/>
        <dbReference type="EC" id="2.7.10.2"/>
    </reaction>
</comment>
<evidence type="ECO:0000256" key="7">
    <source>
        <dbReference type="ARBA" id="ARBA00023137"/>
    </source>
</evidence>
<dbReference type="EMBL" id="SGXF01000009">
    <property type="protein sequence ID" value="RZS92354.1"/>
    <property type="molecule type" value="Genomic_DNA"/>
</dbReference>
<evidence type="ECO:0000256" key="6">
    <source>
        <dbReference type="ARBA" id="ARBA00022840"/>
    </source>
</evidence>
<evidence type="ECO:0000256" key="8">
    <source>
        <dbReference type="ARBA" id="ARBA00051245"/>
    </source>
</evidence>
<keyword evidence="3" id="KW-0808">Transferase</keyword>
<name>A0A4Q7NYJ8_9FIRM</name>
<dbReference type="Proteomes" id="UP000292927">
    <property type="component" value="Unassembled WGS sequence"/>
</dbReference>
<accession>A0A4Q7NYJ8</accession>
<evidence type="ECO:0000313" key="10">
    <source>
        <dbReference type="EMBL" id="RZS92354.1"/>
    </source>
</evidence>
<dbReference type="InterPro" id="IPR027417">
    <property type="entry name" value="P-loop_NTPase"/>
</dbReference>
<dbReference type="GO" id="GO:0005886">
    <property type="term" value="C:plasma membrane"/>
    <property type="evidence" value="ECO:0007669"/>
    <property type="project" value="TreeGrafter"/>
</dbReference>
<dbReference type="InterPro" id="IPR005702">
    <property type="entry name" value="Wzc-like_C"/>
</dbReference>
<dbReference type="InterPro" id="IPR050445">
    <property type="entry name" value="Bact_polysacc_biosynth/exp"/>
</dbReference>
<organism evidence="10 11">
    <name type="scientific">Cuneatibacter caecimuris</name>
    <dbReference type="NCBI Taxonomy" id="1796618"/>
    <lineage>
        <taxon>Bacteria</taxon>
        <taxon>Bacillati</taxon>
        <taxon>Bacillota</taxon>
        <taxon>Clostridia</taxon>
        <taxon>Lachnospirales</taxon>
        <taxon>Lachnospiraceae</taxon>
        <taxon>Cuneatibacter</taxon>
    </lineage>
</organism>
<dbReference type="CDD" id="cd05387">
    <property type="entry name" value="BY-kinase"/>
    <property type="match status" value="1"/>
</dbReference>
<keyword evidence="11" id="KW-1185">Reference proteome</keyword>
<comment type="caution">
    <text evidence="10">The sequence shown here is derived from an EMBL/GenBank/DDBJ whole genome shotgun (WGS) entry which is preliminary data.</text>
</comment>
<evidence type="ECO:0000256" key="3">
    <source>
        <dbReference type="ARBA" id="ARBA00022679"/>
    </source>
</evidence>
<dbReference type="Pfam" id="PF13614">
    <property type="entry name" value="AAA_31"/>
    <property type="match status" value="1"/>
</dbReference>
<evidence type="ECO:0000259" key="9">
    <source>
        <dbReference type="Pfam" id="PF13614"/>
    </source>
</evidence>
<dbReference type="GO" id="GO:0005524">
    <property type="term" value="F:ATP binding"/>
    <property type="evidence" value="ECO:0007669"/>
    <property type="project" value="UniProtKB-KW"/>
</dbReference>
<reference evidence="10 11" key="1">
    <citation type="submission" date="2019-02" db="EMBL/GenBank/DDBJ databases">
        <title>Genomic Encyclopedia of Type Strains, Phase IV (KMG-IV): sequencing the most valuable type-strain genomes for metagenomic binning, comparative biology and taxonomic classification.</title>
        <authorList>
            <person name="Goeker M."/>
        </authorList>
    </citation>
    <scope>NUCLEOTIDE SEQUENCE [LARGE SCALE GENOMIC DNA]</scope>
    <source>
        <strain evidence="10 11">DSM 29486</strain>
    </source>
</reference>
<feature type="domain" description="AAA" evidence="9">
    <location>
        <begin position="46"/>
        <end position="160"/>
    </location>
</feature>
<proteinExistence type="inferred from homology"/>
<keyword evidence="4" id="KW-0547">Nucleotide-binding</keyword>
<dbReference type="AlphaFoldDB" id="A0A4Q7NYJ8"/>
<evidence type="ECO:0000256" key="2">
    <source>
        <dbReference type="ARBA" id="ARBA00011903"/>
    </source>
</evidence>
<keyword evidence="5" id="KW-0418">Kinase</keyword>
<keyword evidence="6" id="KW-0067">ATP-binding</keyword>
<protein>
    <recommendedName>
        <fullName evidence="2">non-specific protein-tyrosine kinase</fullName>
        <ecNumber evidence="2">2.7.10.2</ecNumber>
    </recommendedName>
</protein>
<sequence length="239" mass="26006">MQTVEVNLLSEGNHTLSEAYKALRTNVQFCGSDIKTIVVTSCVPNEGKSNTALELSAALAETGKKVLFIDADLRKSVMARRLRVGKGGKGLSQLLSGMCTMDEALCATSVRNLHMIFSGPVPPNPAELLGGKLFSMILNKCRDVYDYIILDTAPLGSVIDAAVAANFCDGAVLVMASNEVSYRFAQNVKGQLEKSDCKILGVVMNKMNMKSNKYYGRYYGRYSGKYYGQYGDYGNTPSK</sequence>
<comment type="similarity">
    <text evidence="1">Belongs to the CpsD/CapB family.</text>
</comment>
<dbReference type="SUPFAM" id="SSF52540">
    <property type="entry name" value="P-loop containing nucleoside triphosphate hydrolases"/>
    <property type="match status" value="1"/>
</dbReference>
<dbReference type="EC" id="2.7.10.2" evidence="2"/>
<dbReference type="RefSeq" id="WP_130436298.1">
    <property type="nucleotide sequence ID" value="NZ_SGXF01000009.1"/>
</dbReference>
<evidence type="ECO:0000256" key="4">
    <source>
        <dbReference type="ARBA" id="ARBA00022741"/>
    </source>
</evidence>
<dbReference type="OrthoDB" id="9794577at2"/>
<keyword evidence="7" id="KW-0829">Tyrosine-protein kinase</keyword>
<dbReference type="InterPro" id="IPR025669">
    <property type="entry name" value="AAA_dom"/>
</dbReference>
<dbReference type="NCBIfam" id="TIGR01007">
    <property type="entry name" value="eps_fam"/>
    <property type="match status" value="1"/>
</dbReference>
<evidence type="ECO:0000256" key="1">
    <source>
        <dbReference type="ARBA" id="ARBA00007316"/>
    </source>
</evidence>
<evidence type="ECO:0000256" key="5">
    <source>
        <dbReference type="ARBA" id="ARBA00022777"/>
    </source>
</evidence>
<dbReference type="Gene3D" id="3.40.50.300">
    <property type="entry name" value="P-loop containing nucleotide triphosphate hydrolases"/>
    <property type="match status" value="1"/>
</dbReference>